<dbReference type="CDD" id="cd03188">
    <property type="entry name" value="GST_C_Beta"/>
    <property type="match status" value="1"/>
</dbReference>
<protein>
    <submittedName>
        <fullName evidence="4">Glutathione S-transferase family protein</fullName>
    </submittedName>
</protein>
<dbReference type="InterPro" id="IPR040079">
    <property type="entry name" value="Glutathione_S-Trfase"/>
</dbReference>
<dbReference type="InterPro" id="IPR036282">
    <property type="entry name" value="Glutathione-S-Trfase_C_sf"/>
</dbReference>
<keyword evidence="5" id="KW-1185">Reference proteome</keyword>
<proteinExistence type="inferred from homology"/>
<evidence type="ECO:0000259" key="2">
    <source>
        <dbReference type="PROSITE" id="PS50404"/>
    </source>
</evidence>
<feature type="domain" description="GST C-terminal" evidence="3">
    <location>
        <begin position="86"/>
        <end position="213"/>
    </location>
</feature>
<gene>
    <name evidence="4" type="ORF">EFQ99_17910</name>
</gene>
<evidence type="ECO:0000256" key="1">
    <source>
        <dbReference type="RuleBase" id="RU003494"/>
    </source>
</evidence>
<dbReference type="SFLD" id="SFLDS00019">
    <property type="entry name" value="Glutathione_Transferase_(cytos"/>
    <property type="match status" value="1"/>
</dbReference>
<evidence type="ECO:0000313" key="4">
    <source>
        <dbReference type="EMBL" id="RUM23870.1"/>
    </source>
</evidence>
<dbReference type="InterPro" id="IPR004046">
    <property type="entry name" value="GST_C"/>
</dbReference>
<dbReference type="InterPro" id="IPR004045">
    <property type="entry name" value="Glutathione_S-Trfase_N"/>
</dbReference>
<evidence type="ECO:0000313" key="5">
    <source>
        <dbReference type="Proteomes" id="UP000278823"/>
    </source>
</evidence>
<dbReference type="InterPro" id="IPR010987">
    <property type="entry name" value="Glutathione-S-Trfase_C-like"/>
</dbReference>
<dbReference type="Pfam" id="PF00043">
    <property type="entry name" value="GST_C"/>
    <property type="match status" value="1"/>
</dbReference>
<dbReference type="PANTHER" id="PTHR44051">
    <property type="entry name" value="GLUTATHIONE S-TRANSFERASE-RELATED"/>
    <property type="match status" value="1"/>
</dbReference>
<dbReference type="CDD" id="cd03057">
    <property type="entry name" value="GST_N_Beta"/>
    <property type="match status" value="1"/>
</dbReference>
<accession>A0A432PHI9</accession>
<dbReference type="SFLD" id="SFLDG00358">
    <property type="entry name" value="Main_(cytGST)"/>
    <property type="match status" value="1"/>
</dbReference>
<dbReference type="PROSITE" id="PS50404">
    <property type="entry name" value="GST_NTER"/>
    <property type="match status" value="1"/>
</dbReference>
<dbReference type="Pfam" id="PF02798">
    <property type="entry name" value="GST_N"/>
    <property type="match status" value="1"/>
</dbReference>
<name>A0A432PHI9_9HYPH</name>
<dbReference type="InterPro" id="IPR036249">
    <property type="entry name" value="Thioredoxin-like_sf"/>
</dbReference>
<dbReference type="Proteomes" id="UP000278823">
    <property type="component" value="Unassembled WGS sequence"/>
</dbReference>
<evidence type="ECO:0000259" key="3">
    <source>
        <dbReference type="PROSITE" id="PS50405"/>
    </source>
</evidence>
<dbReference type="GO" id="GO:0016740">
    <property type="term" value="F:transferase activity"/>
    <property type="evidence" value="ECO:0007669"/>
    <property type="project" value="UniProtKB-KW"/>
</dbReference>
<dbReference type="Gene3D" id="1.20.1050.10">
    <property type="match status" value="1"/>
</dbReference>
<comment type="similarity">
    <text evidence="1">Belongs to the GST superfamily.</text>
</comment>
<keyword evidence="4" id="KW-0808">Transferase</keyword>
<dbReference type="OrthoDB" id="7583243at2"/>
<comment type="caution">
    <text evidence="4">The sequence shown here is derived from an EMBL/GenBank/DDBJ whole genome shotgun (WGS) entry which is preliminary data.</text>
</comment>
<dbReference type="EMBL" id="RJTH01000006">
    <property type="protein sequence ID" value="RUM23870.1"/>
    <property type="molecule type" value="Genomic_DNA"/>
</dbReference>
<reference evidence="5" key="1">
    <citation type="submission" date="2018-11" db="EMBL/GenBank/DDBJ databases">
        <title>Rhizobium chutanense sp. nov., isolated from root nodules of Phaseolus vulgaris in China.</title>
        <authorList>
            <person name="Huo Y."/>
        </authorList>
    </citation>
    <scope>NUCLEOTIDE SEQUENCE [LARGE SCALE GENOMIC DNA]</scope>
    <source>
        <strain evidence="5">CCBAU 65647</strain>
    </source>
</reference>
<organism evidence="4 5">
    <name type="scientific">Rhizobium vallis</name>
    <dbReference type="NCBI Taxonomy" id="634290"/>
    <lineage>
        <taxon>Bacteria</taxon>
        <taxon>Pseudomonadati</taxon>
        <taxon>Pseudomonadota</taxon>
        <taxon>Alphaproteobacteria</taxon>
        <taxon>Hyphomicrobiales</taxon>
        <taxon>Rhizobiaceae</taxon>
        <taxon>Rhizobium/Agrobacterium group</taxon>
        <taxon>Rhizobium</taxon>
    </lineage>
</organism>
<dbReference type="PROSITE" id="PS50405">
    <property type="entry name" value="GST_CTER"/>
    <property type="match status" value="1"/>
</dbReference>
<dbReference type="RefSeq" id="WP_126922339.1">
    <property type="nucleotide sequence ID" value="NZ_ML133691.1"/>
</dbReference>
<dbReference type="SFLD" id="SFLDG01150">
    <property type="entry name" value="Main.1:_Beta-like"/>
    <property type="match status" value="1"/>
</dbReference>
<dbReference type="SUPFAM" id="SSF52833">
    <property type="entry name" value="Thioredoxin-like"/>
    <property type="match status" value="1"/>
</dbReference>
<dbReference type="SUPFAM" id="SSF47616">
    <property type="entry name" value="GST C-terminal domain-like"/>
    <property type="match status" value="1"/>
</dbReference>
<dbReference type="Gene3D" id="3.40.30.10">
    <property type="entry name" value="Glutaredoxin"/>
    <property type="match status" value="1"/>
</dbReference>
<sequence length="213" mass="24496">MFQLHYFPDNASLAPHLLLVETNAKYELKLVDRKSNAQKSADYLKLNPAGRIPTLVHGNLVLFESPAICVYICEQDSASRFIPSQANPDRPLFFQWLAYLNNTLQAEYMVWRYAEKHTTELAGVEAIKAAQATRLAEMLALLDTELGRKRFMLGEEVYACDHFLFMLALWCESLPRPTSAYENLSRFMHELSQRPAIRKVCEIENISLDCYSR</sequence>
<dbReference type="PANTHER" id="PTHR44051:SF8">
    <property type="entry name" value="GLUTATHIONE S-TRANSFERASE GSTA"/>
    <property type="match status" value="1"/>
</dbReference>
<feature type="domain" description="GST N-terminal" evidence="2">
    <location>
        <begin position="1"/>
        <end position="80"/>
    </location>
</feature>
<dbReference type="AlphaFoldDB" id="A0A432PHI9"/>